<name>A0A5C3LM76_9AGAR</name>
<feature type="compositionally biased region" description="Acidic residues" evidence="4">
    <location>
        <begin position="1772"/>
        <end position="1781"/>
    </location>
</feature>
<feature type="compositionally biased region" description="Acidic residues" evidence="4">
    <location>
        <begin position="690"/>
        <end position="700"/>
    </location>
</feature>
<organism evidence="5 6">
    <name type="scientific">Crucibulum laeve</name>
    <dbReference type="NCBI Taxonomy" id="68775"/>
    <lineage>
        <taxon>Eukaryota</taxon>
        <taxon>Fungi</taxon>
        <taxon>Dikarya</taxon>
        <taxon>Basidiomycota</taxon>
        <taxon>Agaricomycotina</taxon>
        <taxon>Agaricomycetes</taxon>
        <taxon>Agaricomycetidae</taxon>
        <taxon>Agaricales</taxon>
        <taxon>Agaricineae</taxon>
        <taxon>Nidulariaceae</taxon>
        <taxon>Crucibulum</taxon>
    </lineage>
</organism>
<evidence type="ECO:0000256" key="2">
    <source>
        <dbReference type="ARBA" id="ARBA00023043"/>
    </source>
</evidence>
<feature type="compositionally biased region" description="Acidic residues" evidence="4">
    <location>
        <begin position="639"/>
        <end position="664"/>
    </location>
</feature>
<feature type="compositionally biased region" description="Low complexity" evidence="4">
    <location>
        <begin position="677"/>
        <end position="686"/>
    </location>
</feature>
<dbReference type="SMART" id="SM00248">
    <property type="entry name" value="ANK"/>
    <property type="match status" value="12"/>
</dbReference>
<gene>
    <name evidence="5" type="ORF">BDQ12DRAFT_766148</name>
</gene>
<dbReference type="Gene3D" id="1.25.40.20">
    <property type="entry name" value="Ankyrin repeat-containing domain"/>
    <property type="match status" value="4"/>
</dbReference>
<keyword evidence="2 3" id="KW-0040">ANK repeat</keyword>
<dbReference type="Proteomes" id="UP000308652">
    <property type="component" value="Unassembled WGS sequence"/>
</dbReference>
<evidence type="ECO:0008006" key="7">
    <source>
        <dbReference type="Google" id="ProtNLM"/>
    </source>
</evidence>
<evidence type="ECO:0000256" key="4">
    <source>
        <dbReference type="SAM" id="MobiDB-lite"/>
    </source>
</evidence>
<sequence length="1801" mass="202359">MRQTPEAEAFLTRIAALPAGPGVSLNDALQPSINDETQLRRLWATDRSNARLNDPHVGLVDVFDAPMDIKITRARVVNNEEDLSAKYVMPLNDTNRRKEGTPSMAIDLDEFKKNWSIFTEGSLSQLVDWNHVVAAGGSVLACLTPLPDSAKVSKRAIRKYYHTTAYPTSDVDLFLWGMTPEEAEVKINAIYEAVRDSVPWDVTCVRTKHTVSIHSQYPYRSVQIVLRLYSSPAEILAGFDIDAPSCAYDGERVWANPRAIVAMMRQCNTVDMTRRSPSYEVRLAKYSSRAYEVYVPTLEREKIDPTIYERSIARMEGLARLLVLEKLIDTDARTSFLDARRALRGRPSALNRYSRRNKRKYKGDLKEDTAIGGLEMNDYDVASLHIPYGPGWDARRIDKLIYQTDLGMNSTFNPKNKGRRLHRHPAFFGTMHECLEDCCEASPFTLRFLKCPVPVDDDEQKLQEEEDTQYIRGRISFMEEDPGRQTMSGSFNPIDVGEWSEQVYIKPTQRFFAAIASHKRELVKQMIEEGIDVNHRDHVGRAPLHVAILSKAADIACDLIDAGARMTARLVDGKFSLHLAAEHDQVTVIRKLFERSAVNAEQAKVEAEKEDEDEKKEDVERPSSEDDWSSDDNDGKAQDDEDGDDEGDDDGGENNDEDEEEEDGSDNRGGRKKKSDAPSSPESADATGDMPEDETDEPDILDVNLPDWDFGFAPICYAILFASLPVIEALIGAGADVKLTTKGNTYDSTPVHPLTLTLIREDEDEACKVAARLVLAGASSATADEQMCTIFHAAVLAEKVKVVATLLRCDPNARVVLDFPILRWSDVVFPLASAISSRNYAMMAVILAHGGKVEFVEEDITRAQTANRPNYGSYGVKNYLNNTYMPAETAIKQHDDVIQLLLALGTPINIGLKDSLREYSSVECRRTLVDWVKFAISDLSSTIAKEETVDIRKEDVVGCFGWKGYMNGLYQNIKDRQAENDNKSNTENKTAKLNKLKETKSYLLEVQRLLLARGAKTWSEVYPDTESTAKNSSIMLLSADSNRNTSDESSYTFIPKAPYGCDYVPQHLIAAYDELFEACFAGDNEKVQKLCLPDESAPTPTTSLRITVQVKRSTNYYDTTGYSPLFAAISGRRWSTAKLILAIATAQYHPDDEDEQEMLKKFKMDLDDDSNDGSDCSDDSDDTIEQREVKFVDIVARSSVVQCDVPPQKMLDDLTFSMWQASKDENGRGFTINNTLIERAVRDHDLEAFVHIANLYQSLPHPLPLKPTLLQSIVSEDQPDILDEFIRRTGEGIDIKSTQNEEDEEASAVVNDENRIYLGLNVHGKKRTDLARKNDPNAVGTPQVVTPLLWSAISGGAKATVEYLNSERPLAAYRFFASTARTSERTERIRRTMDLQKVIPEWLGWTITPIGDSPLFAAIVGNDLDILKLLFKQKPSIMAQAVKEKIKFLGYNPILFASHHGCSSEIIDFLLSKGISPTEKDTIKGWNIYHHIAVKNHWKLLEHLLRKLPRDVSEALLAQQSKGRHNTPLLLAVKTKANRIAKLMVDFDKSTVVSRDIDGSTPLHIAASNGSVEITQLLLAAVPAEALYFENGVGHTPLEVASLQEFTLRFRQISSYRNGSLAELHPNSVDTEPPRYPIKELEKRLPELQAIIDQLTAEERLKNQTKLAGELNNFFTVMESRLGEAKAAAKNAVKPAKKVEEKDPRDRLDIKETIIHLCEAATTTPSHRQLVHLIDVQKSVAANLAKIAKGNEDEDNLYSRYRHRRENRNDEEGLQPEEDEEKKERERSFIFRYVNMTTDKY</sequence>
<dbReference type="PROSITE" id="PS50297">
    <property type="entry name" value="ANK_REP_REGION"/>
    <property type="match status" value="1"/>
</dbReference>
<feature type="region of interest" description="Disordered" evidence="4">
    <location>
        <begin position="1758"/>
        <end position="1788"/>
    </location>
</feature>
<dbReference type="STRING" id="68775.A0A5C3LM76"/>
<dbReference type="PANTHER" id="PTHR24198">
    <property type="entry name" value="ANKYRIN REPEAT AND PROTEIN KINASE DOMAIN-CONTAINING PROTEIN"/>
    <property type="match status" value="1"/>
</dbReference>
<dbReference type="InterPro" id="IPR036770">
    <property type="entry name" value="Ankyrin_rpt-contain_sf"/>
</dbReference>
<evidence type="ECO:0000313" key="5">
    <source>
        <dbReference type="EMBL" id="TFK33687.1"/>
    </source>
</evidence>
<keyword evidence="6" id="KW-1185">Reference proteome</keyword>
<dbReference type="Pfam" id="PF12796">
    <property type="entry name" value="Ank_2"/>
    <property type="match status" value="2"/>
</dbReference>
<reference evidence="5 6" key="1">
    <citation type="journal article" date="2019" name="Nat. Ecol. Evol.">
        <title>Megaphylogeny resolves global patterns of mushroom evolution.</title>
        <authorList>
            <person name="Varga T."/>
            <person name="Krizsan K."/>
            <person name="Foldi C."/>
            <person name="Dima B."/>
            <person name="Sanchez-Garcia M."/>
            <person name="Sanchez-Ramirez S."/>
            <person name="Szollosi G.J."/>
            <person name="Szarkandi J.G."/>
            <person name="Papp V."/>
            <person name="Albert L."/>
            <person name="Andreopoulos W."/>
            <person name="Angelini C."/>
            <person name="Antonin V."/>
            <person name="Barry K.W."/>
            <person name="Bougher N.L."/>
            <person name="Buchanan P."/>
            <person name="Buyck B."/>
            <person name="Bense V."/>
            <person name="Catcheside P."/>
            <person name="Chovatia M."/>
            <person name="Cooper J."/>
            <person name="Damon W."/>
            <person name="Desjardin D."/>
            <person name="Finy P."/>
            <person name="Geml J."/>
            <person name="Haridas S."/>
            <person name="Hughes K."/>
            <person name="Justo A."/>
            <person name="Karasinski D."/>
            <person name="Kautmanova I."/>
            <person name="Kiss B."/>
            <person name="Kocsube S."/>
            <person name="Kotiranta H."/>
            <person name="LaButti K.M."/>
            <person name="Lechner B.E."/>
            <person name="Liimatainen K."/>
            <person name="Lipzen A."/>
            <person name="Lukacs Z."/>
            <person name="Mihaltcheva S."/>
            <person name="Morgado L.N."/>
            <person name="Niskanen T."/>
            <person name="Noordeloos M.E."/>
            <person name="Ohm R.A."/>
            <person name="Ortiz-Santana B."/>
            <person name="Ovrebo C."/>
            <person name="Racz N."/>
            <person name="Riley R."/>
            <person name="Savchenko A."/>
            <person name="Shiryaev A."/>
            <person name="Soop K."/>
            <person name="Spirin V."/>
            <person name="Szebenyi C."/>
            <person name="Tomsovsky M."/>
            <person name="Tulloss R.E."/>
            <person name="Uehling J."/>
            <person name="Grigoriev I.V."/>
            <person name="Vagvolgyi C."/>
            <person name="Papp T."/>
            <person name="Martin F.M."/>
            <person name="Miettinen O."/>
            <person name="Hibbett D.S."/>
            <person name="Nagy L.G."/>
        </authorList>
    </citation>
    <scope>NUCLEOTIDE SEQUENCE [LARGE SCALE GENOMIC DNA]</scope>
    <source>
        <strain evidence="5 6">CBS 166.37</strain>
    </source>
</reference>
<dbReference type="SUPFAM" id="SSF48403">
    <property type="entry name" value="Ankyrin repeat"/>
    <property type="match status" value="2"/>
</dbReference>
<dbReference type="PROSITE" id="PS50088">
    <property type="entry name" value="ANK_REPEAT"/>
    <property type="match status" value="1"/>
</dbReference>
<dbReference type="EMBL" id="ML213643">
    <property type="protein sequence ID" value="TFK33687.1"/>
    <property type="molecule type" value="Genomic_DNA"/>
</dbReference>
<evidence type="ECO:0000313" key="6">
    <source>
        <dbReference type="Proteomes" id="UP000308652"/>
    </source>
</evidence>
<evidence type="ECO:0000256" key="3">
    <source>
        <dbReference type="PROSITE-ProRule" id="PRU00023"/>
    </source>
</evidence>
<dbReference type="OrthoDB" id="539213at2759"/>
<proteinExistence type="predicted"/>
<protein>
    <recommendedName>
        <fullName evidence="7">Ankyrin repeat-containing domain protein</fullName>
    </recommendedName>
</protein>
<keyword evidence="1" id="KW-0677">Repeat</keyword>
<dbReference type="InterPro" id="IPR002110">
    <property type="entry name" value="Ankyrin_rpt"/>
</dbReference>
<dbReference type="PANTHER" id="PTHR24198:SF165">
    <property type="entry name" value="ANKYRIN REPEAT-CONTAINING PROTEIN-RELATED"/>
    <property type="match status" value="1"/>
</dbReference>
<feature type="region of interest" description="Disordered" evidence="4">
    <location>
        <begin position="600"/>
        <end position="702"/>
    </location>
</feature>
<evidence type="ECO:0000256" key="1">
    <source>
        <dbReference type="ARBA" id="ARBA00022737"/>
    </source>
</evidence>
<accession>A0A5C3LM76</accession>
<feature type="repeat" description="ANK" evidence="3">
    <location>
        <begin position="1558"/>
        <end position="1579"/>
    </location>
</feature>